<dbReference type="PANTHER" id="PTHR47027">
    <property type="entry name" value="REVERSE TRANSCRIPTASE DOMAIN-CONTAINING PROTEIN"/>
    <property type="match status" value="1"/>
</dbReference>
<reference evidence="1" key="1">
    <citation type="journal article" date="2023" name="Mol. Biol. Evol.">
        <title>Third-Generation Sequencing Reveals the Adaptive Role of the Epigenome in Three Deep-Sea Polychaetes.</title>
        <authorList>
            <person name="Perez M."/>
            <person name="Aroh O."/>
            <person name="Sun Y."/>
            <person name="Lan Y."/>
            <person name="Juniper S.K."/>
            <person name="Young C.R."/>
            <person name="Angers B."/>
            <person name="Qian P.Y."/>
        </authorList>
    </citation>
    <scope>NUCLEOTIDE SEQUENCE</scope>
    <source>
        <strain evidence="1">R07B-5</strain>
    </source>
</reference>
<sequence length="152" mass="17589">MMDTDTPIYVSNTQTENVESYIYLGQRYSTRDKKQDKEIQRRITAAWTAFAEHRDIFKCNIATCLKRQFYNSCVLPAMTHGAQTWTFTIQAKNKLATAQTQMERSMLNIAYRDTQTYIWIREKTKVTDVIERDRSGPGHGTSAGYEITDGHC</sequence>
<gene>
    <name evidence="1" type="ORF">NP493_590g01004</name>
</gene>
<comment type="caution">
    <text evidence="1">The sequence shown here is derived from an EMBL/GenBank/DDBJ whole genome shotgun (WGS) entry which is preliminary data.</text>
</comment>
<evidence type="ECO:0000313" key="2">
    <source>
        <dbReference type="Proteomes" id="UP001209878"/>
    </source>
</evidence>
<dbReference type="PANTHER" id="PTHR47027:SF20">
    <property type="entry name" value="REVERSE TRANSCRIPTASE-LIKE PROTEIN WITH RNA-DIRECTED DNA POLYMERASE DOMAIN"/>
    <property type="match status" value="1"/>
</dbReference>
<dbReference type="EMBL" id="JAODUO010000589">
    <property type="protein sequence ID" value="KAK2177592.1"/>
    <property type="molecule type" value="Genomic_DNA"/>
</dbReference>
<keyword evidence="2" id="KW-1185">Reference proteome</keyword>
<evidence type="ECO:0000313" key="1">
    <source>
        <dbReference type="EMBL" id="KAK2177592.1"/>
    </source>
</evidence>
<protein>
    <submittedName>
        <fullName evidence="1">Uncharacterized protein</fullName>
    </submittedName>
</protein>
<dbReference type="AlphaFoldDB" id="A0AAD9NP44"/>
<organism evidence="1 2">
    <name type="scientific">Ridgeia piscesae</name>
    <name type="common">Tubeworm</name>
    <dbReference type="NCBI Taxonomy" id="27915"/>
    <lineage>
        <taxon>Eukaryota</taxon>
        <taxon>Metazoa</taxon>
        <taxon>Spiralia</taxon>
        <taxon>Lophotrochozoa</taxon>
        <taxon>Annelida</taxon>
        <taxon>Polychaeta</taxon>
        <taxon>Sedentaria</taxon>
        <taxon>Canalipalpata</taxon>
        <taxon>Sabellida</taxon>
        <taxon>Siboglinidae</taxon>
        <taxon>Ridgeia</taxon>
    </lineage>
</organism>
<dbReference type="Proteomes" id="UP001209878">
    <property type="component" value="Unassembled WGS sequence"/>
</dbReference>
<proteinExistence type="predicted"/>
<name>A0AAD9NP44_RIDPI</name>
<accession>A0AAD9NP44</accession>